<name>A0ABM1C429_LIMPO</name>
<reference evidence="3" key="1">
    <citation type="submission" date="2025-08" db="UniProtKB">
        <authorList>
            <consortium name="RefSeq"/>
        </authorList>
    </citation>
    <scope>IDENTIFICATION</scope>
    <source>
        <tissue evidence="3">Muscle</tissue>
    </source>
</reference>
<keyword evidence="2" id="KW-1185">Reference proteome</keyword>
<dbReference type="GeneID" id="106477808"/>
<feature type="domain" description="Helitron helicase-like" evidence="1">
    <location>
        <begin position="132"/>
        <end position="192"/>
    </location>
</feature>
<sequence>MVATLQTMLQDNNAYIQSFKTTMETLPPELLDFQTVIRANRRSAGEHPGRYNEPMVNKVAVLMVGEPSDWRDIVLNSREDGLKRIYEGHPSYDALQYPLVFCRGEDGYHFNLNHVNPTTAQPTNKKTSSREFYAYRIIVREGDANHIHQFKQLLNQFLVDMYAKVESESLLYFQTHQKELRVENYVHLQDALR</sequence>
<accession>A0ABM1C429</accession>
<dbReference type="PANTHER" id="PTHR45786:SF74">
    <property type="entry name" value="ATP-DEPENDENT DNA HELICASE"/>
    <property type="match status" value="1"/>
</dbReference>
<evidence type="ECO:0000259" key="1">
    <source>
        <dbReference type="Pfam" id="PF14214"/>
    </source>
</evidence>
<dbReference type="Pfam" id="PF14214">
    <property type="entry name" value="Helitron_like_N"/>
    <property type="match status" value="1"/>
</dbReference>
<dbReference type="RefSeq" id="XP_013793785.1">
    <property type="nucleotide sequence ID" value="XM_013938331.1"/>
</dbReference>
<proteinExistence type="predicted"/>
<evidence type="ECO:0000313" key="3">
    <source>
        <dbReference type="RefSeq" id="XP_013793785.1"/>
    </source>
</evidence>
<protein>
    <submittedName>
        <fullName evidence="3">Uncharacterized protein LOC106477808</fullName>
    </submittedName>
</protein>
<dbReference type="PANTHER" id="PTHR45786">
    <property type="entry name" value="DNA BINDING PROTEIN-LIKE"/>
    <property type="match status" value="1"/>
</dbReference>
<dbReference type="Proteomes" id="UP000694941">
    <property type="component" value="Unplaced"/>
</dbReference>
<dbReference type="InterPro" id="IPR025476">
    <property type="entry name" value="Helitron_helicase-like"/>
</dbReference>
<evidence type="ECO:0000313" key="2">
    <source>
        <dbReference type="Proteomes" id="UP000694941"/>
    </source>
</evidence>
<gene>
    <name evidence="3" type="primary">LOC106477808</name>
</gene>
<organism evidence="2 3">
    <name type="scientific">Limulus polyphemus</name>
    <name type="common">Atlantic horseshoe crab</name>
    <dbReference type="NCBI Taxonomy" id="6850"/>
    <lineage>
        <taxon>Eukaryota</taxon>
        <taxon>Metazoa</taxon>
        <taxon>Ecdysozoa</taxon>
        <taxon>Arthropoda</taxon>
        <taxon>Chelicerata</taxon>
        <taxon>Merostomata</taxon>
        <taxon>Xiphosura</taxon>
        <taxon>Limulidae</taxon>
        <taxon>Limulus</taxon>
    </lineage>
</organism>